<feature type="compositionally biased region" description="Polar residues" evidence="2">
    <location>
        <begin position="16"/>
        <end position="25"/>
    </location>
</feature>
<feature type="compositionally biased region" description="Basic and acidic residues" evidence="2">
    <location>
        <begin position="51"/>
        <end position="60"/>
    </location>
</feature>
<dbReference type="AlphaFoldDB" id="A0A1Y1XUC2"/>
<protein>
    <recommendedName>
        <fullName evidence="3">GATA-type domain-containing protein</fullName>
    </recommendedName>
</protein>
<evidence type="ECO:0000313" key="4">
    <source>
        <dbReference type="EMBL" id="ORX89348.1"/>
    </source>
</evidence>
<accession>A0A1Y1XUC2</accession>
<evidence type="ECO:0000256" key="2">
    <source>
        <dbReference type="SAM" id="MobiDB-lite"/>
    </source>
</evidence>
<evidence type="ECO:0000256" key="1">
    <source>
        <dbReference type="PROSITE-ProRule" id="PRU00094"/>
    </source>
</evidence>
<dbReference type="OrthoDB" id="2162994at2759"/>
<name>A0A1Y1XUC2_9FUNG</name>
<dbReference type="SMART" id="SM00401">
    <property type="entry name" value="ZnF_GATA"/>
    <property type="match status" value="1"/>
</dbReference>
<dbReference type="SUPFAM" id="SSF57716">
    <property type="entry name" value="Glucocorticoid receptor-like (DNA-binding domain)"/>
    <property type="match status" value="1"/>
</dbReference>
<keyword evidence="1" id="KW-0479">Metal-binding</keyword>
<evidence type="ECO:0000313" key="5">
    <source>
        <dbReference type="Proteomes" id="UP000193498"/>
    </source>
</evidence>
<dbReference type="PANTHER" id="PTHR47341:SF1">
    <property type="entry name" value="GATA-TYPE ZINC FINGER PROTEIN 1"/>
    <property type="match status" value="1"/>
</dbReference>
<dbReference type="InterPro" id="IPR053116">
    <property type="entry name" value="GATA-type_Znf_Regulator"/>
</dbReference>
<evidence type="ECO:0000259" key="3">
    <source>
        <dbReference type="PROSITE" id="PS50114"/>
    </source>
</evidence>
<dbReference type="PROSITE" id="PS00344">
    <property type="entry name" value="GATA_ZN_FINGER_1"/>
    <property type="match status" value="1"/>
</dbReference>
<dbReference type="GO" id="GO:0008270">
    <property type="term" value="F:zinc ion binding"/>
    <property type="evidence" value="ECO:0007669"/>
    <property type="project" value="UniProtKB-KW"/>
</dbReference>
<dbReference type="Pfam" id="PF00320">
    <property type="entry name" value="GATA"/>
    <property type="match status" value="1"/>
</dbReference>
<comment type="caution">
    <text evidence="4">The sequence shown here is derived from an EMBL/GenBank/DDBJ whole genome shotgun (WGS) entry which is preliminary data.</text>
</comment>
<sequence length="145" mass="16232">MRLQKNQTEASYCTIQTQNLASPTQKPRRSSEHWPRDSSANSTSLQGIAHHQNDLVHSHESTSPGHSSPDNSGLACTKKCCASCGVKHTPCWRPGWSEHVPLCNSCGLRYRKTKIYCRGCLYIPLRSEINASSKCPKCLEDFRQT</sequence>
<dbReference type="EMBL" id="MCFE01000454">
    <property type="protein sequence ID" value="ORX89348.1"/>
    <property type="molecule type" value="Genomic_DNA"/>
</dbReference>
<dbReference type="GO" id="GO:0005634">
    <property type="term" value="C:nucleus"/>
    <property type="evidence" value="ECO:0007669"/>
    <property type="project" value="TreeGrafter"/>
</dbReference>
<dbReference type="Proteomes" id="UP000193498">
    <property type="component" value="Unassembled WGS sequence"/>
</dbReference>
<proteinExistence type="predicted"/>
<dbReference type="CDD" id="cd00202">
    <property type="entry name" value="ZnF_GATA"/>
    <property type="match status" value="1"/>
</dbReference>
<dbReference type="PANTHER" id="PTHR47341">
    <property type="entry name" value="GATA-TYPE ZINC FINGER PROTEIN 1"/>
    <property type="match status" value="1"/>
</dbReference>
<dbReference type="GO" id="GO:0006357">
    <property type="term" value="P:regulation of transcription by RNA polymerase II"/>
    <property type="evidence" value="ECO:0007669"/>
    <property type="project" value="TreeGrafter"/>
</dbReference>
<dbReference type="InterPro" id="IPR000679">
    <property type="entry name" value="Znf_GATA"/>
</dbReference>
<feature type="region of interest" description="Disordered" evidence="2">
    <location>
        <begin position="16"/>
        <end position="70"/>
    </location>
</feature>
<keyword evidence="1" id="KW-0863">Zinc-finger</keyword>
<dbReference type="InterPro" id="IPR013088">
    <property type="entry name" value="Znf_NHR/GATA"/>
</dbReference>
<dbReference type="Gene3D" id="3.30.50.10">
    <property type="entry name" value="Erythroid Transcription Factor GATA-1, subunit A"/>
    <property type="match status" value="1"/>
</dbReference>
<dbReference type="STRING" id="1314790.A0A1Y1XUC2"/>
<dbReference type="PROSITE" id="PS50114">
    <property type="entry name" value="GATA_ZN_FINGER_2"/>
    <property type="match status" value="1"/>
</dbReference>
<dbReference type="InParanoid" id="A0A1Y1XUC2"/>
<keyword evidence="5" id="KW-1185">Reference proteome</keyword>
<feature type="compositionally biased region" description="Polar residues" evidence="2">
    <location>
        <begin position="61"/>
        <end position="70"/>
    </location>
</feature>
<gene>
    <name evidence="4" type="ORF">K493DRAFT_410491</name>
</gene>
<dbReference type="GO" id="GO:0043565">
    <property type="term" value="F:sequence-specific DNA binding"/>
    <property type="evidence" value="ECO:0007669"/>
    <property type="project" value="InterPro"/>
</dbReference>
<keyword evidence="1" id="KW-0862">Zinc</keyword>
<organism evidence="4 5">
    <name type="scientific">Basidiobolus meristosporus CBS 931.73</name>
    <dbReference type="NCBI Taxonomy" id="1314790"/>
    <lineage>
        <taxon>Eukaryota</taxon>
        <taxon>Fungi</taxon>
        <taxon>Fungi incertae sedis</taxon>
        <taxon>Zoopagomycota</taxon>
        <taxon>Entomophthoromycotina</taxon>
        <taxon>Basidiobolomycetes</taxon>
        <taxon>Basidiobolales</taxon>
        <taxon>Basidiobolaceae</taxon>
        <taxon>Basidiobolus</taxon>
    </lineage>
</organism>
<feature type="domain" description="GATA-type" evidence="3">
    <location>
        <begin position="81"/>
        <end position="111"/>
    </location>
</feature>
<reference evidence="4 5" key="1">
    <citation type="submission" date="2016-07" db="EMBL/GenBank/DDBJ databases">
        <title>Pervasive Adenine N6-methylation of Active Genes in Fungi.</title>
        <authorList>
            <consortium name="DOE Joint Genome Institute"/>
            <person name="Mondo S.J."/>
            <person name="Dannebaum R.O."/>
            <person name="Kuo R.C."/>
            <person name="Labutti K."/>
            <person name="Haridas S."/>
            <person name="Kuo A."/>
            <person name="Salamov A."/>
            <person name="Ahrendt S.R."/>
            <person name="Lipzen A."/>
            <person name="Sullivan W."/>
            <person name="Andreopoulos W.B."/>
            <person name="Clum A."/>
            <person name="Lindquist E."/>
            <person name="Daum C."/>
            <person name="Ramamoorthy G.K."/>
            <person name="Gryganskyi A."/>
            <person name="Culley D."/>
            <person name="Magnuson J.K."/>
            <person name="James T.Y."/>
            <person name="O'Malley M.A."/>
            <person name="Stajich J.E."/>
            <person name="Spatafora J.W."/>
            <person name="Visel A."/>
            <person name="Grigoriev I.V."/>
        </authorList>
    </citation>
    <scope>NUCLEOTIDE SEQUENCE [LARGE SCALE GENOMIC DNA]</scope>
    <source>
        <strain evidence="4 5">CBS 931.73</strain>
    </source>
</reference>